<organism evidence="8 9">
    <name type="scientific">Potamilus streckersoni</name>
    <dbReference type="NCBI Taxonomy" id="2493646"/>
    <lineage>
        <taxon>Eukaryota</taxon>
        <taxon>Metazoa</taxon>
        <taxon>Spiralia</taxon>
        <taxon>Lophotrochozoa</taxon>
        <taxon>Mollusca</taxon>
        <taxon>Bivalvia</taxon>
        <taxon>Autobranchia</taxon>
        <taxon>Heteroconchia</taxon>
        <taxon>Palaeoheterodonta</taxon>
        <taxon>Unionida</taxon>
        <taxon>Unionoidea</taxon>
        <taxon>Unionidae</taxon>
        <taxon>Ambleminae</taxon>
        <taxon>Lampsilini</taxon>
        <taxon>Potamilus</taxon>
    </lineage>
</organism>
<keyword evidence="4" id="KW-1015">Disulfide bond</keyword>
<evidence type="ECO:0000256" key="1">
    <source>
        <dbReference type="ARBA" id="ARBA00022723"/>
    </source>
</evidence>
<keyword evidence="9" id="KW-1185">Reference proteome</keyword>
<keyword evidence="1" id="KW-0479">Metal-binding</keyword>
<reference evidence="8" key="2">
    <citation type="journal article" date="2021" name="Genome Biol. Evol.">
        <title>Developing a high-quality reference genome for a parasitic bivalve with doubly uniparental inheritance (Bivalvia: Unionida).</title>
        <authorList>
            <person name="Smith C.H."/>
        </authorList>
    </citation>
    <scope>NUCLEOTIDE SEQUENCE</scope>
    <source>
        <strain evidence="8">CHS0354</strain>
        <tissue evidence="8">Mantle</tissue>
    </source>
</reference>
<accession>A0AAE0SRM2</accession>
<evidence type="ECO:0000256" key="5">
    <source>
        <dbReference type="ARBA" id="ARBA00023180"/>
    </source>
</evidence>
<protein>
    <recommendedName>
        <fullName evidence="7">ADAMTS cysteine-rich domain-containing protein</fullName>
    </recommendedName>
</protein>
<evidence type="ECO:0000259" key="7">
    <source>
        <dbReference type="Pfam" id="PF17771"/>
    </source>
</evidence>
<evidence type="ECO:0000256" key="3">
    <source>
        <dbReference type="ARBA" id="ARBA00022833"/>
    </source>
</evidence>
<dbReference type="InterPro" id="IPR041645">
    <property type="entry name" value="ADAMTS_CR_2"/>
</dbReference>
<evidence type="ECO:0000256" key="2">
    <source>
        <dbReference type="ARBA" id="ARBA00022801"/>
    </source>
</evidence>
<evidence type="ECO:0000256" key="6">
    <source>
        <dbReference type="SAM" id="SignalP"/>
    </source>
</evidence>
<reference evidence="8" key="1">
    <citation type="journal article" date="2021" name="Genome Biol. Evol.">
        <title>A High-Quality Reference Genome for a Parasitic Bivalve with Doubly Uniparental Inheritance (Bivalvia: Unionida).</title>
        <authorList>
            <person name="Smith C.H."/>
        </authorList>
    </citation>
    <scope>NUCLEOTIDE SEQUENCE</scope>
    <source>
        <strain evidence="8">CHS0354</strain>
    </source>
</reference>
<keyword evidence="5" id="KW-0325">Glycoprotein</keyword>
<dbReference type="EMBL" id="JAEAOA010001490">
    <property type="protein sequence ID" value="KAK3596703.1"/>
    <property type="molecule type" value="Genomic_DNA"/>
</dbReference>
<dbReference type="GO" id="GO:0016787">
    <property type="term" value="F:hydrolase activity"/>
    <property type="evidence" value="ECO:0007669"/>
    <property type="project" value="UniProtKB-KW"/>
</dbReference>
<proteinExistence type="predicted"/>
<dbReference type="AlphaFoldDB" id="A0AAE0SRM2"/>
<sequence>MLLTSIVVVFAILKEADGPYQKAKLFKKNGLWSIDDGDYLNAFAGWVVNTPGIPSRANYDAALMFTGLGADHDSDVGCPHGNMMWMNIPGLNSAYSHKVWEYSECSIAAFKNTLAKSACVKDEATYYDKNDYDNYNKLYPGQIYSPEEQCKIAFGQKSYTCKVPSPDKICVHLSCYNPSIRYCDSQIAADGTPCETGDKAQRLLRRERPLAFHPPAVTPTFVKNCTRFTSTKRGSVLT</sequence>
<keyword evidence="2" id="KW-0378">Hydrolase</keyword>
<dbReference type="Pfam" id="PF17771">
    <property type="entry name" value="ADAMTS_CR_2"/>
    <property type="match status" value="1"/>
</dbReference>
<evidence type="ECO:0000313" key="9">
    <source>
        <dbReference type="Proteomes" id="UP001195483"/>
    </source>
</evidence>
<evidence type="ECO:0000256" key="4">
    <source>
        <dbReference type="ARBA" id="ARBA00023157"/>
    </source>
</evidence>
<keyword evidence="6" id="KW-0732">Signal</keyword>
<dbReference type="GO" id="GO:0046872">
    <property type="term" value="F:metal ion binding"/>
    <property type="evidence" value="ECO:0007669"/>
    <property type="project" value="UniProtKB-KW"/>
</dbReference>
<gene>
    <name evidence="8" type="ORF">CHS0354_024999</name>
</gene>
<reference evidence="8" key="3">
    <citation type="submission" date="2023-05" db="EMBL/GenBank/DDBJ databases">
        <authorList>
            <person name="Smith C.H."/>
        </authorList>
    </citation>
    <scope>NUCLEOTIDE SEQUENCE</scope>
    <source>
        <strain evidence="8">CHS0354</strain>
        <tissue evidence="8">Mantle</tissue>
    </source>
</reference>
<comment type="caution">
    <text evidence="8">The sequence shown here is derived from an EMBL/GenBank/DDBJ whole genome shotgun (WGS) entry which is preliminary data.</text>
</comment>
<dbReference type="Gene3D" id="3.40.1620.60">
    <property type="match status" value="1"/>
</dbReference>
<evidence type="ECO:0000313" key="8">
    <source>
        <dbReference type="EMBL" id="KAK3596703.1"/>
    </source>
</evidence>
<name>A0AAE0SRM2_9BIVA</name>
<keyword evidence="3" id="KW-0862">Zinc</keyword>
<feature type="chain" id="PRO_5042117501" description="ADAMTS cysteine-rich domain-containing protein" evidence="6">
    <location>
        <begin position="19"/>
        <end position="238"/>
    </location>
</feature>
<dbReference type="Proteomes" id="UP001195483">
    <property type="component" value="Unassembled WGS sequence"/>
</dbReference>
<feature type="domain" description="ADAMTS cysteine-rich" evidence="7">
    <location>
        <begin position="140"/>
        <end position="197"/>
    </location>
</feature>
<feature type="signal peptide" evidence="6">
    <location>
        <begin position="1"/>
        <end position="18"/>
    </location>
</feature>